<dbReference type="RefSeq" id="WP_132069249.1">
    <property type="nucleotide sequence ID" value="NZ_SMLH01000001.1"/>
</dbReference>
<dbReference type="EMBL" id="SMLH01000001">
    <property type="protein sequence ID" value="TDE31637.1"/>
    <property type="molecule type" value="Genomic_DNA"/>
</dbReference>
<name>A0ABY2DXH7_9FLAO</name>
<evidence type="ECO:0000313" key="3">
    <source>
        <dbReference type="Proteomes" id="UP000294685"/>
    </source>
</evidence>
<protein>
    <submittedName>
        <fullName evidence="2">Uncharacterized protein</fullName>
    </submittedName>
</protein>
<dbReference type="Proteomes" id="UP000294685">
    <property type="component" value="Unassembled WGS sequence"/>
</dbReference>
<organism evidence="2 3">
    <name type="scientific">Flavobacterium ranwuense</name>
    <dbReference type="NCBI Taxonomy" id="2541725"/>
    <lineage>
        <taxon>Bacteria</taxon>
        <taxon>Pseudomonadati</taxon>
        <taxon>Bacteroidota</taxon>
        <taxon>Flavobacteriia</taxon>
        <taxon>Flavobacteriales</taxon>
        <taxon>Flavobacteriaceae</taxon>
        <taxon>Flavobacterium</taxon>
    </lineage>
</organism>
<keyword evidence="3" id="KW-1185">Reference proteome</keyword>
<feature type="transmembrane region" description="Helical" evidence="1">
    <location>
        <begin position="29"/>
        <end position="48"/>
    </location>
</feature>
<keyword evidence="1" id="KW-0472">Membrane</keyword>
<keyword evidence="1" id="KW-1133">Transmembrane helix</keyword>
<keyword evidence="1" id="KW-0812">Transmembrane</keyword>
<proteinExistence type="predicted"/>
<comment type="caution">
    <text evidence="2">The sequence shown here is derived from an EMBL/GenBank/DDBJ whole genome shotgun (WGS) entry which is preliminary data.</text>
</comment>
<reference evidence="2 3" key="1">
    <citation type="submission" date="2019-03" db="EMBL/GenBank/DDBJ databases">
        <title>Novel species of Flavobacterium.</title>
        <authorList>
            <person name="Liu Q."/>
            <person name="Xin Y.-H."/>
        </authorList>
    </citation>
    <scope>NUCLEOTIDE SEQUENCE [LARGE SCALE GENOMIC DNA]</scope>
    <source>
        <strain evidence="2 3">LB2P22</strain>
    </source>
</reference>
<evidence type="ECO:0000313" key="2">
    <source>
        <dbReference type="EMBL" id="TDE31637.1"/>
    </source>
</evidence>
<evidence type="ECO:0000256" key="1">
    <source>
        <dbReference type="SAM" id="Phobius"/>
    </source>
</evidence>
<gene>
    <name evidence="2" type="ORF">E0I61_02745</name>
</gene>
<sequence>MGLITSSCIAVFDVFEMPFKDAFLSKEKLLRTLYFILAGIFIVGYSNWTKKVKRENNTELSHDNAVNK</sequence>
<accession>A0ABY2DXH7</accession>